<proteinExistence type="predicted"/>
<feature type="non-terminal residue" evidence="1">
    <location>
        <position position="1"/>
    </location>
</feature>
<accession>A0ACB8WGI2</accession>
<feature type="non-terminal residue" evidence="1">
    <location>
        <position position="513"/>
    </location>
</feature>
<organism evidence="1 2">
    <name type="scientific">Scortum barcoo</name>
    <name type="common">barcoo grunter</name>
    <dbReference type="NCBI Taxonomy" id="214431"/>
    <lineage>
        <taxon>Eukaryota</taxon>
        <taxon>Metazoa</taxon>
        <taxon>Chordata</taxon>
        <taxon>Craniata</taxon>
        <taxon>Vertebrata</taxon>
        <taxon>Euteleostomi</taxon>
        <taxon>Actinopterygii</taxon>
        <taxon>Neopterygii</taxon>
        <taxon>Teleostei</taxon>
        <taxon>Neoteleostei</taxon>
        <taxon>Acanthomorphata</taxon>
        <taxon>Eupercaria</taxon>
        <taxon>Centrarchiformes</taxon>
        <taxon>Terapontoidei</taxon>
        <taxon>Terapontidae</taxon>
        <taxon>Scortum</taxon>
    </lineage>
</organism>
<name>A0ACB8WGI2_9TELE</name>
<comment type="caution">
    <text evidence="1">The sequence shown here is derived from an EMBL/GenBank/DDBJ whole genome shotgun (WGS) entry which is preliminary data.</text>
</comment>
<gene>
    <name evidence="1" type="ORF">L3Q82_009197</name>
</gene>
<evidence type="ECO:0000313" key="1">
    <source>
        <dbReference type="EMBL" id="KAI3366583.1"/>
    </source>
</evidence>
<evidence type="ECO:0000313" key="2">
    <source>
        <dbReference type="Proteomes" id="UP000831701"/>
    </source>
</evidence>
<dbReference type="EMBL" id="CM041540">
    <property type="protein sequence ID" value="KAI3366583.1"/>
    <property type="molecule type" value="Genomic_DNA"/>
</dbReference>
<dbReference type="Proteomes" id="UP000831701">
    <property type="component" value="Chromosome 10"/>
</dbReference>
<reference evidence="1" key="1">
    <citation type="submission" date="2022-04" db="EMBL/GenBank/DDBJ databases">
        <title>Jade perch genome.</title>
        <authorList>
            <person name="Chao B."/>
        </authorList>
    </citation>
    <scope>NUCLEOTIDE SEQUENCE</scope>
    <source>
        <strain evidence="1">CB-2022</strain>
    </source>
</reference>
<sequence>GSDRQRPGQGSDADPAQGPAQTRIRVQPRVWTMSFSREVLQATSFLCGDGGALPLQQLHLKLRQRCSITEDQFRFIVQRCPRFLLVRGPGGPQDCTVVAKTSLRLCGRYGRGEAEGGDCQQLHLCKFFIYGNCRFGKGRKLCKFSHNIHSDHNYRLLRECTLHELNEDDLFLLLLQNDPALLPEVCLHYNKGSGPHGSCTFQEKCTKVHLCQHFVQGACMFGPKCKRQHAIDQNGRRMLEERGLSGDIIQRLPFIYRNIYHLTAAASTGDRGSPGHVRKTPDSSCERADQSDGRNICLHFIRNSCKFQDGCHCVHFHLPYKWEVFDGVTWTDLPHMEDVERDFCDPSKTQSYGDQPVDYQTMTLGSRHIRRLSTVSSVIKPPHYTLTTQWLWYYKGDQGNWVEYGQPDEKQRTTSVTSRTLEEMFLSNRMMEVKVVKGQRQYIISFKGMTSYMYQRNIKHNTKRRVRRRPRFVSVDERSLGFLHMLKTFDPRYVPPSRKYFGEVALPNLYNCT</sequence>
<protein>
    <submittedName>
        <fullName evidence="1">Uncharacterized protein</fullName>
    </submittedName>
</protein>
<keyword evidence="2" id="KW-1185">Reference proteome</keyword>